<gene>
    <name evidence="3" type="ORF">FH972_026248</name>
</gene>
<feature type="compositionally biased region" description="Basic and acidic residues" evidence="1">
    <location>
        <begin position="112"/>
        <end position="133"/>
    </location>
</feature>
<evidence type="ECO:0000313" key="4">
    <source>
        <dbReference type="Proteomes" id="UP000327013"/>
    </source>
</evidence>
<dbReference type="GO" id="GO:0005634">
    <property type="term" value="C:nucleus"/>
    <property type="evidence" value="ECO:0007669"/>
    <property type="project" value="TreeGrafter"/>
</dbReference>
<dbReference type="SMART" id="SM00731">
    <property type="entry name" value="SprT"/>
    <property type="match status" value="1"/>
</dbReference>
<feature type="region of interest" description="Disordered" evidence="1">
    <location>
        <begin position="327"/>
        <end position="386"/>
    </location>
</feature>
<dbReference type="Pfam" id="PF10263">
    <property type="entry name" value="SprT-like"/>
    <property type="match status" value="1"/>
</dbReference>
<feature type="domain" description="SprT-like" evidence="2">
    <location>
        <begin position="409"/>
        <end position="581"/>
    </location>
</feature>
<feature type="compositionally biased region" description="Polar residues" evidence="1">
    <location>
        <begin position="208"/>
        <end position="217"/>
    </location>
</feature>
<feature type="compositionally biased region" description="Pro residues" evidence="1">
    <location>
        <begin position="259"/>
        <end position="269"/>
    </location>
</feature>
<evidence type="ECO:0000256" key="1">
    <source>
        <dbReference type="SAM" id="MobiDB-lite"/>
    </source>
</evidence>
<dbReference type="EMBL" id="VIBQ01000083">
    <property type="protein sequence ID" value="KAB8664824.1"/>
    <property type="molecule type" value="Genomic_DNA"/>
</dbReference>
<dbReference type="InterPro" id="IPR006640">
    <property type="entry name" value="SprT-like_domain"/>
</dbReference>
<sequence length="687" mass="75191">MARLAAAESASISRPTRARKCRLEAAQPIKNEIVVEACQSASQYSTRLDLTTAGNLRQANSHGKQSDTSEARKIASVRTKRLLKPLAHDNTLLQPVLQMEPRRAKVTGRSIEAAENKENQGQERKSAEKDLSKPRRAVARRTQRVIEEDSIVEEEVSVLEDDEDGDRDWVKYASEVAHSSSEEDDDEDGMPIRPSRTSRPVLKPLSRGLQTLNLTNSDDQENIPLSDKRGSLSSDDEEPCATLRFSPPSRSPRKNTPPSSRPSTPPPASPSKSKLVSPSKTVKHIPVAPGHRPSLDAFWSADEVNTWNDQYSPKKVLKSPRKNPLLLLAQPNLGPPPSLTISDDDTEGEPEYIPRHKASTSPRTSPAKSTNSTAPPGAATESRTASRALAASKKAFEAIKHSTATTFLATLDATISDGEIARLTASTGGIQIVWSKKLTSTAGRAHWRREALRTPSAPPTHRHVASIELAEKVIDCEERLRNVLAHEYCHLANFMISRVTAEPHGASFKVWARRVSAAFAGVGVCVTTKHSYEIAYKYAWVCVGRAGDGGEGCGTQYQRHSKSVDTARQGCGKCRGRLMQVRPVPRVGVETGEGRGRGVEGVPKAKSAYQAFVSEQYKTVKAELGAQSPMKEVMGEIGRRYRAQKDAAPKSAKEVEVIHLDDHDDAKRQEDGVEAVARKLDFLHLDI</sequence>
<dbReference type="PANTHER" id="PTHR23099:SF0">
    <property type="entry name" value="GERM CELL NUCLEAR ACIDIC PROTEIN"/>
    <property type="match status" value="1"/>
</dbReference>
<feature type="compositionally biased region" description="Low complexity" evidence="1">
    <location>
        <begin position="270"/>
        <end position="280"/>
    </location>
</feature>
<feature type="region of interest" description="Disordered" evidence="1">
    <location>
        <begin position="99"/>
        <end position="140"/>
    </location>
</feature>
<evidence type="ECO:0000313" key="3">
    <source>
        <dbReference type="EMBL" id="KAB8664824.1"/>
    </source>
</evidence>
<dbReference type="OrthoDB" id="20772at2759"/>
<accession>A0A5N6L3Y5</accession>
<dbReference type="GO" id="GO:0006950">
    <property type="term" value="P:response to stress"/>
    <property type="evidence" value="ECO:0007669"/>
    <property type="project" value="UniProtKB-ARBA"/>
</dbReference>
<evidence type="ECO:0000259" key="2">
    <source>
        <dbReference type="SMART" id="SM00731"/>
    </source>
</evidence>
<name>A0A5N6L3Y5_9ROSI</name>
<feature type="region of interest" description="Disordered" evidence="1">
    <location>
        <begin position="156"/>
        <end position="293"/>
    </location>
</feature>
<feature type="compositionally biased region" description="Acidic residues" evidence="1">
    <location>
        <begin position="156"/>
        <end position="166"/>
    </location>
</feature>
<keyword evidence="4" id="KW-1185">Reference proteome</keyword>
<feature type="compositionally biased region" description="Polar residues" evidence="1">
    <location>
        <begin position="359"/>
        <end position="374"/>
    </location>
</feature>
<dbReference type="AlphaFoldDB" id="A0A5N6L3Y5"/>
<proteinExistence type="predicted"/>
<dbReference type="PANTHER" id="PTHR23099">
    <property type="entry name" value="TRANSCRIPTIONAL REGULATOR"/>
    <property type="match status" value="1"/>
</dbReference>
<organism evidence="3 4">
    <name type="scientific">Carpinus fangiana</name>
    <dbReference type="NCBI Taxonomy" id="176857"/>
    <lineage>
        <taxon>Eukaryota</taxon>
        <taxon>Viridiplantae</taxon>
        <taxon>Streptophyta</taxon>
        <taxon>Embryophyta</taxon>
        <taxon>Tracheophyta</taxon>
        <taxon>Spermatophyta</taxon>
        <taxon>Magnoliopsida</taxon>
        <taxon>eudicotyledons</taxon>
        <taxon>Gunneridae</taxon>
        <taxon>Pentapetalae</taxon>
        <taxon>rosids</taxon>
        <taxon>fabids</taxon>
        <taxon>Fagales</taxon>
        <taxon>Betulaceae</taxon>
        <taxon>Carpinus</taxon>
    </lineage>
</organism>
<protein>
    <recommendedName>
        <fullName evidence="2">SprT-like domain-containing protein</fullName>
    </recommendedName>
</protein>
<reference evidence="3 4" key="1">
    <citation type="submission" date="2019-06" db="EMBL/GenBank/DDBJ databases">
        <title>A chromosomal-level reference genome of Carpinus fangiana (Coryloideae, Betulaceae).</title>
        <authorList>
            <person name="Yang X."/>
            <person name="Wang Z."/>
            <person name="Zhang L."/>
            <person name="Hao G."/>
            <person name="Liu J."/>
            <person name="Yang Y."/>
        </authorList>
    </citation>
    <scope>NUCLEOTIDE SEQUENCE [LARGE SCALE GENOMIC DNA]</scope>
    <source>
        <strain evidence="3">Cfa_2016G</strain>
        <tissue evidence="3">Leaf</tissue>
    </source>
</reference>
<comment type="caution">
    <text evidence="3">The sequence shown here is derived from an EMBL/GenBank/DDBJ whole genome shotgun (WGS) entry which is preliminary data.</text>
</comment>
<dbReference type="Proteomes" id="UP000327013">
    <property type="component" value="Unassembled WGS sequence"/>
</dbReference>